<name>A0ABD2I6A8_HETSC</name>
<feature type="compositionally biased region" description="Polar residues" evidence="2">
    <location>
        <begin position="615"/>
        <end position="631"/>
    </location>
</feature>
<feature type="compositionally biased region" description="Polar residues" evidence="2">
    <location>
        <begin position="839"/>
        <end position="848"/>
    </location>
</feature>
<proteinExistence type="predicted"/>
<feature type="region of interest" description="Disordered" evidence="2">
    <location>
        <begin position="784"/>
        <end position="855"/>
    </location>
</feature>
<evidence type="ECO:0000256" key="1">
    <source>
        <dbReference type="SAM" id="Coils"/>
    </source>
</evidence>
<feature type="coiled-coil region" evidence="1">
    <location>
        <begin position="343"/>
        <end position="409"/>
    </location>
</feature>
<comment type="caution">
    <text evidence="3">The sequence shown here is derived from an EMBL/GenBank/DDBJ whole genome shotgun (WGS) entry which is preliminary data.</text>
</comment>
<feature type="compositionally biased region" description="Low complexity" evidence="2">
    <location>
        <begin position="796"/>
        <end position="807"/>
    </location>
</feature>
<evidence type="ECO:0000256" key="2">
    <source>
        <dbReference type="SAM" id="MobiDB-lite"/>
    </source>
</evidence>
<keyword evidence="1" id="KW-0175">Coiled coil</keyword>
<feature type="compositionally biased region" description="Basic and acidic residues" evidence="2">
    <location>
        <begin position="656"/>
        <end position="677"/>
    </location>
</feature>
<evidence type="ECO:0000313" key="3">
    <source>
        <dbReference type="EMBL" id="KAL3075757.1"/>
    </source>
</evidence>
<evidence type="ECO:0000313" key="4">
    <source>
        <dbReference type="Proteomes" id="UP001620645"/>
    </source>
</evidence>
<feature type="compositionally biased region" description="Low complexity" evidence="2">
    <location>
        <begin position="587"/>
        <end position="604"/>
    </location>
</feature>
<accession>A0ABD2I6A8</accession>
<feature type="region of interest" description="Disordered" evidence="2">
    <location>
        <begin position="578"/>
        <end position="763"/>
    </location>
</feature>
<keyword evidence="4" id="KW-1185">Reference proteome</keyword>
<dbReference type="Proteomes" id="UP001620645">
    <property type="component" value="Unassembled WGS sequence"/>
</dbReference>
<feature type="compositionally biased region" description="Polar residues" evidence="2">
    <location>
        <begin position="813"/>
        <end position="823"/>
    </location>
</feature>
<feature type="compositionally biased region" description="Polar residues" evidence="2">
    <location>
        <begin position="784"/>
        <end position="795"/>
    </location>
</feature>
<feature type="compositionally biased region" description="Low complexity" evidence="2">
    <location>
        <begin position="824"/>
        <end position="838"/>
    </location>
</feature>
<protein>
    <submittedName>
        <fullName evidence="3">Uncharacterized protein</fullName>
    </submittedName>
</protein>
<dbReference type="AlphaFoldDB" id="A0ABD2I6A8"/>
<feature type="coiled-coil region" evidence="1">
    <location>
        <begin position="433"/>
        <end position="485"/>
    </location>
</feature>
<feature type="compositionally biased region" description="Low complexity" evidence="2">
    <location>
        <begin position="682"/>
        <end position="712"/>
    </location>
</feature>
<reference evidence="3 4" key="1">
    <citation type="submission" date="2024-10" db="EMBL/GenBank/DDBJ databases">
        <authorList>
            <person name="Kim D."/>
        </authorList>
    </citation>
    <scope>NUCLEOTIDE SEQUENCE [LARGE SCALE GENOMIC DNA]</scope>
    <source>
        <strain evidence="3">Taebaek</strain>
    </source>
</reference>
<feature type="compositionally biased region" description="Low complexity" evidence="2">
    <location>
        <begin position="725"/>
        <end position="741"/>
    </location>
</feature>
<dbReference type="EMBL" id="JBICCN010000348">
    <property type="protein sequence ID" value="KAL3075757.1"/>
    <property type="molecule type" value="Genomic_DNA"/>
</dbReference>
<gene>
    <name evidence="3" type="ORF">niasHS_012587</name>
</gene>
<feature type="coiled-coil region" evidence="1">
    <location>
        <begin position="23"/>
        <end position="127"/>
    </location>
</feature>
<sequence>MDTANSSSFSDQQLKSIGEQKRIAQLEHKIASVSKQLDEKGTKLKEALEQNASLKDRIGTLEQEKLEVSLLIETLTKSRDRLLQEKTDLRNELLGLEKRKDQLELQVAKLNSEKHRHLEDISELRQKCDELWSERTELQSQIDDFQSDKALIVRPIRMGSDGPKVVQHQKKMKTKKKCKIPKICGPIGNMPLPTLASVCAKFNEGATNPLLADNVDTIEIDAADANVAVVLPSMSKTAKRAARRRKQAFWKKQNTCLSTQQTNNEIKKEEKTESPIDYDKEQWKREKDILLASKQWYMDEIADREKKINELIQAKSDGARNLLDCQNECHALRLAADRTRHEADVQARLMQAKEAQVDQLQQRVHQCAHERDETEARAAQYARAHDELLQQTEQLQAEHRQAAEAWERETQRQLDEQRAKIVGELSAQNAAELNRVQTEANSAQMRLTEMLKKAAETHRKLEDERNQLFEKHKLLEDNLEAYKRRFMAQLQRAMDTRCSQMGKGLRNAFADIVGQMDSDTAASTTARPLPLADQFANDRENDDDCSVLIGFDSSSPRRGNGSADLFNSSALFGQCDGNNAIKNKSGTNKSRISNTRTTTTPCRTKLTDTTKRGGASTSTTAKVNNKTGTTNSSSSSRGPAMLALLTTPTAKQGQQEQKRQQQRHQEAVVAVDKENRRPPQSPQQQQRHGPSSSTMMNNNAMMAASSVPQQQQQRKRPPTVANNASSPRLSSSSSSLLFSGFLPPPLPPPQQQQHSPAHGGTVVANKRKPLSNASAIGGIASLKVSTGTEQSQRNPTATTRTSTAAATGRNVRQKQQQPVPSSTLLLSPRRAVPSSSAAGTSEKQQQNMKFPVFRL</sequence>
<organism evidence="3 4">
    <name type="scientific">Heterodera schachtii</name>
    <name type="common">Sugarbeet cyst nematode worm</name>
    <name type="synonym">Tylenchus schachtii</name>
    <dbReference type="NCBI Taxonomy" id="97005"/>
    <lineage>
        <taxon>Eukaryota</taxon>
        <taxon>Metazoa</taxon>
        <taxon>Ecdysozoa</taxon>
        <taxon>Nematoda</taxon>
        <taxon>Chromadorea</taxon>
        <taxon>Rhabditida</taxon>
        <taxon>Tylenchina</taxon>
        <taxon>Tylenchomorpha</taxon>
        <taxon>Tylenchoidea</taxon>
        <taxon>Heteroderidae</taxon>
        <taxon>Heteroderinae</taxon>
        <taxon>Heterodera</taxon>
    </lineage>
</organism>